<dbReference type="SMART" id="SM00278">
    <property type="entry name" value="HhH1"/>
    <property type="match status" value="2"/>
</dbReference>
<reference evidence="8 9" key="1">
    <citation type="journal article" date="2013" name="PLoS ONE">
        <title>Comparative analysis of the peanut witches'-broom phytoplasma genome reveals horizontal transfer of potential mobile units and effectors.</title>
        <authorList>
            <person name="Chung W.C."/>
            <person name="Chen L.L."/>
            <person name="Lo W.S."/>
            <person name="Lin C.P."/>
            <person name="Kuo C.H."/>
        </authorList>
    </citation>
    <scope>NUCLEOTIDE SEQUENCE [LARGE SCALE GENOMIC DNA]</scope>
    <source>
        <strain evidence="8 9">NTU2011</strain>
    </source>
</reference>
<dbReference type="InterPro" id="IPR013849">
    <property type="entry name" value="DNA_helicase_Holl-junc_RuvA_I"/>
</dbReference>
<keyword evidence="8" id="KW-0547">Nucleotide-binding</keyword>
<dbReference type="Proteomes" id="UP000014082">
    <property type="component" value="Unassembled WGS sequence"/>
</dbReference>
<protein>
    <recommendedName>
        <fullName evidence="6">Holliday junction branch migration complex subunit RuvA</fullName>
    </recommendedName>
</protein>
<comment type="subcellular location">
    <subcellularLocation>
        <location evidence="6">Cytoplasm</location>
    </subcellularLocation>
</comment>
<keyword evidence="8" id="KW-0378">Hydrolase</keyword>
<comment type="domain">
    <text evidence="6">Has three domains with a flexible linker between the domains II and III and assumes an 'L' shape. Domain III is highly mobile and contacts RuvB.</text>
</comment>
<dbReference type="Pfam" id="PF14520">
    <property type="entry name" value="HHH_5"/>
    <property type="match status" value="1"/>
</dbReference>
<feature type="domain" description="Helix-hairpin-helix DNA-binding motif class 1" evidence="7">
    <location>
        <begin position="105"/>
        <end position="124"/>
    </location>
</feature>
<name>A0ABN0J856_PEWBP</name>
<dbReference type="SUPFAM" id="SSF47781">
    <property type="entry name" value="RuvA domain 2-like"/>
    <property type="match status" value="1"/>
</dbReference>
<feature type="region of interest" description="Domain III" evidence="6">
    <location>
        <begin position="143"/>
        <end position="186"/>
    </location>
</feature>
<evidence type="ECO:0000256" key="1">
    <source>
        <dbReference type="ARBA" id="ARBA00022490"/>
    </source>
</evidence>
<dbReference type="RefSeq" id="WP_004995019.1">
    <property type="nucleotide sequence ID" value="NZ_AMWZ01000008.1"/>
</dbReference>
<dbReference type="HAMAP" id="MF_00031">
    <property type="entry name" value="DNA_HJ_migration_RuvA"/>
    <property type="match status" value="1"/>
</dbReference>
<dbReference type="InterPro" id="IPR036267">
    <property type="entry name" value="RuvA_C_sf"/>
</dbReference>
<dbReference type="SUPFAM" id="SSF50249">
    <property type="entry name" value="Nucleic acid-binding proteins"/>
    <property type="match status" value="1"/>
</dbReference>
<proteinExistence type="inferred from homology"/>
<organism evidence="8 9">
    <name type="scientific">Peanut witches'-broom phytoplasma NTU2011</name>
    <dbReference type="NCBI Taxonomy" id="1163385"/>
    <lineage>
        <taxon>Bacteria</taxon>
        <taxon>Bacillati</taxon>
        <taxon>Mycoplasmatota</taxon>
        <taxon>Mollicutes</taxon>
        <taxon>Acholeplasmatales</taxon>
        <taxon>Acholeplasmataceae</taxon>
        <taxon>Candidatus Phytoplasma</taxon>
        <taxon>16SrII (Peanut WB group)</taxon>
    </lineage>
</organism>
<evidence type="ECO:0000256" key="2">
    <source>
        <dbReference type="ARBA" id="ARBA00022763"/>
    </source>
</evidence>
<evidence type="ECO:0000256" key="4">
    <source>
        <dbReference type="ARBA" id="ARBA00023172"/>
    </source>
</evidence>
<comment type="function">
    <text evidence="6">The RuvA-RuvB-RuvC complex processes Holliday junction (HJ) DNA during genetic recombination and DNA repair, while the RuvA-RuvB complex plays an important role in the rescue of blocked DNA replication forks via replication fork reversal (RFR). RuvA specifically binds to HJ cruciform DNA, conferring on it an open structure. The RuvB hexamer acts as an ATP-dependent pump, pulling dsDNA into and through the RuvAB complex. HJ branch migration allows RuvC to scan DNA until it finds its consensus sequence, where it cleaves and resolves the cruciform DNA.</text>
</comment>
<keyword evidence="8" id="KW-0347">Helicase</keyword>
<keyword evidence="1 6" id="KW-0963">Cytoplasm</keyword>
<keyword evidence="3 6" id="KW-0238">DNA-binding</keyword>
<evidence type="ECO:0000313" key="9">
    <source>
        <dbReference type="Proteomes" id="UP000014082"/>
    </source>
</evidence>
<evidence type="ECO:0000259" key="7">
    <source>
        <dbReference type="SMART" id="SM00278"/>
    </source>
</evidence>
<dbReference type="GO" id="GO:0004386">
    <property type="term" value="F:helicase activity"/>
    <property type="evidence" value="ECO:0007669"/>
    <property type="project" value="UniProtKB-KW"/>
</dbReference>
<dbReference type="Pfam" id="PF01330">
    <property type="entry name" value="RuvA_N"/>
    <property type="match status" value="1"/>
</dbReference>
<keyword evidence="4 6" id="KW-0233">DNA recombination</keyword>
<dbReference type="EMBL" id="AMWZ01000008">
    <property type="protein sequence ID" value="EMR14655.1"/>
    <property type="molecule type" value="Genomic_DNA"/>
</dbReference>
<evidence type="ECO:0000256" key="3">
    <source>
        <dbReference type="ARBA" id="ARBA00023125"/>
    </source>
</evidence>
<dbReference type="NCBIfam" id="TIGR00084">
    <property type="entry name" value="ruvA"/>
    <property type="match status" value="1"/>
</dbReference>
<dbReference type="InterPro" id="IPR000085">
    <property type="entry name" value="RuvA"/>
</dbReference>
<accession>A0ABN0J856</accession>
<dbReference type="Gene3D" id="2.40.50.140">
    <property type="entry name" value="Nucleic acid-binding proteins"/>
    <property type="match status" value="1"/>
</dbReference>
<dbReference type="InterPro" id="IPR010994">
    <property type="entry name" value="RuvA_2-like"/>
</dbReference>
<dbReference type="Pfam" id="PF07499">
    <property type="entry name" value="RuvA_C"/>
    <property type="match status" value="1"/>
</dbReference>
<evidence type="ECO:0000256" key="5">
    <source>
        <dbReference type="ARBA" id="ARBA00023204"/>
    </source>
</evidence>
<comment type="subunit">
    <text evidence="6">Homotetramer. Forms an RuvA(8)-RuvB(12)-Holliday junction (HJ) complex. HJ DNA is sandwiched between 2 RuvA tetramers; dsDNA enters through RuvA and exits via RuvB. An RuvB hexamer assembles on each DNA strand where it exits the tetramer. Each RuvB hexamer is contacted by two RuvA subunits (via domain III) on 2 adjacent RuvB subunits; this complex drives branch migration. In the full resolvosome a probable DNA-RuvA(4)-RuvB(12)-RuvC(2) complex forms which resolves the HJ.</text>
</comment>
<feature type="domain" description="Helix-hairpin-helix DNA-binding motif class 1" evidence="7">
    <location>
        <begin position="70"/>
        <end position="89"/>
    </location>
</feature>
<dbReference type="InterPro" id="IPR011114">
    <property type="entry name" value="RuvA_C"/>
</dbReference>
<gene>
    <name evidence="6 8" type="primary">ruvA</name>
    <name evidence="8" type="ORF">PNWB_v1c2550</name>
</gene>
<sequence length="186" mass="21771">MYYYIIGLIKLINNNSIIIENNGIGYEIGFYNPYLFKINQKVKLFTYLYIKENIRYLYGFTDVNLLNFFKQIITIPGIGPKIAISLTQTELFPEIKIAIETDDINFLKQFPGIGDKTAQQIIWYLNTKNKNKKTNYILNPKQKDVQNALLNLGFDIKQINTIINKINTEKDIEFMIKESLQLLLKK</sequence>
<keyword evidence="9" id="KW-1185">Reference proteome</keyword>
<dbReference type="SUPFAM" id="SSF46929">
    <property type="entry name" value="DNA helicase RuvA subunit, C-terminal domain"/>
    <property type="match status" value="1"/>
</dbReference>
<comment type="similarity">
    <text evidence="6">Belongs to the RuvA family.</text>
</comment>
<comment type="caution">
    <text evidence="6">Lacks conserved residue(s) required for the propagation of feature annotation.</text>
</comment>
<dbReference type="InterPro" id="IPR003583">
    <property type="entry name" value="Hlx-hairpin-Hlx_DNA-bd_motif"/>
</dbReference>
<evidence type="ECO:0000256" key="6">
    <source>
        <dbReference type="HAMAP-Rule" id="MF_00031"/>
    </source>
</evidence>
<dbReference type="InterPro" id="IPR012340">
    <property type="entry name" value="NA-bd_OB-fold"/>
</dbReference>
<comment type="caution">
    <text evidence="8">The sequence shown here is derived from an EMBL/GenBank/DDBJ whole genome shotgun (WGS) entry which is preliminary data.</text>
</comment>
<dbReference type="Gene3D" id="1.10.150.20">
    <property type="entry name" value="5' to 3' exonuclease, C-terminal subdomain"/>
    <property type="match status" value="1"/>
</dbReference>
<keyword evidence="2 6" id="KW-0227">DNA damage</keyword>
<dbReference type="CDD" id="cd14332">
    <property type="entry name" value="UBA_RuvA_C"/>
    <property type="match status" value="1"/>
</dbReference>
<keyword evidence="5 6" id="KW-0234">DNA repair</keyword>
<evidence type="ECO:0000313" key="8">
    <source>
        <dbReference type="EMBL" id="EMR14655.1"/>
    </source>
</evidence>
<keyword evidence="8" id="KW-0067">ATP-binding</keyword>